<dbReference type="InterPro" id="IPR004839">
    <property type="entry name" value="Aminotransferase_I/II_large"/>
</dbReference>
<dbReference type="Gene3D" id="3.40.640.10">
    <property type="entry name" value="Type I PLP-dependent aspartate aminotransferase-like (Major domain)"/>
    <property type="match status" value="1"/>
</dbReference>
<keyword evidence="3 8" id="KW-0032">Aminotransferase</keyword>
<evidence type="ECO:0000313" key="11">
    <source>
        <dbReference type="Proteomes" id="UP000176244"/>
    </source>
</evidence>
<dbReference type="CDD" id="cd00609">
    <property type="entry name" value="AAT_like"/>
    <property type="match status" value="1"/>
</dbReference>
<protein>
    <recommendedName>
        <fullName evidence="6">alanine transaminase</fullName>
        <ecNumber evidence="6">2.6.1.2</ecNumber>
    </recommendedName>
</protein>
<accession>A0A1F2PNF0</accession>
<dbReference type="Proteomes" id="UP001163550">
    <property type="component" value="Chromosome"/>
</dbReference>
<dbReference type="InterPro" id="IPR051926">
    <property type="entry name" value="Ala_Aminotransferase"/>
</dbReference>
<keyword evidence="8" id="KW-0670">Pyruvate</keyword>
<dbReference type="Pfam" id="PF00155">
    <property type="entry name" value="Aminotran_1_2"/>
    <property type="match status" value="1"/>
</dbReference>
<organism evidence="8 11">
    <name type="scientific">Acetobacterium wieringae</name>
    <dbReference type="NCBI Taxonomy" id="52694"/>
    <lineage>
        <taxon>Bacteria</taxon>
        <taxon>Bacillati</taxon>
        <taxon>Bacillota</taxon>
        <taxon>Clostridia</taxon>
        <taxon>Eubacteriales</taxon>
        <taxon>Eubacteriaceae</taxon>
        <taxon>Acetobacterium</taxon>
    </lineage>
</organism>
<dbReference type="GO" id="GO:0004021">
    <property type="term" value="F:L-alanine:2-oxoglutarate aminotransferase activity"/>
    <property type="evidence" value="ECO:0007669"/>
    <property type="project" value="UniProtKB-EC"/>
</dbReference>
<dbReference type="GO" id="GO:0030170">
    <property type="term" value="F:pyridoxal phosphate binding"/>
    <property type="evidence" value="ECO:0007669"/>
    <property type="project" value="InterPro"/>
</dbReference>
<comment type="cofactor">
    <cofactor evidence="1">
        <name>pyridoxal 5'-phosphate</name>
        <dbReference type="ChEBI" id="CHEBI:597326"/>
    </cofactor>
</comment>
<dbReference type="EMBL" id="VSLA01000025">
    <property type="protein sequence ID" value="TYC84373.1"/>
    <property type="molecule type" value="Genomic_DNA"/>
</dbReference>
<evidence type="ECO:0000256" key="2">
    <source>
        <dbReference type="ARBA" id="ARBA00007441"/>
    </source>
</evidence>
<evidence type="ECO:0000313" key="12">
    <source>
        <dbReference type="Proteomes" id="UP000322619"/>
    </source>
</evidence>
<evidence type="ECO:0000256" key="1">
    <source>
        <dbReference type="ARBA" id="ARBA00001933"/>
    </source>
</evidence>
<keyword evidence="13" id="KW-1185">Reference proteome</keyword>
<reference evidence="10" key="3">
    <citation type="submission" date="2021-11" db="EMBL/GenBank/DDBJ databases">
        <title>Isoprene-degrading acetogen.</title>
        <authorList>
            <person name="Yang Y."/>
            <person name="Jin H."/>
            <person name="Yan J."/>
        </authorList>
    </citation>
    <scope>NUCLEOTIDE SEQUENCE</scope>
    <source>
        <strain evidence="10">Berkeley</strain>
    </source>
</reference>
<dbReference type="InterPro" id="IPR015424">
    <property type="entry name" value="PyrdxlP-dep_Trfase"/>
</dbReference>
<name>A0A1F2PNF0_9FIRM</name>
<evidence type="ECO:0000256" key="3">
    <source>
        <dbReference type="ARBA" id="ARBA00022576"/>
    </source>
</evidence>
<dbReference type="EMBL" id="LKEU01000010">
    <property type="protein sequence ID" value="OFV72206.1"/>
    <property type="molecule type" value="Genomic_DNA"/>
</dbReference>
<dbReference type="EMBL" id="CP087994">
    <property type="protein sequence ID" value="UYO63413.1"/>
    <property type="molecule type" value="Genomic_DNA"/>
</dbReference>
<dbReference type="RefSeq" id="WP_070369501.1">
    <property type="nucleotide sequence ID" value="NZ_CABIIK010000010.1"/>
</dbReference>
<evidence type="ECO:0000259" key="7">
    <source>
        <dbReference type="Pfam" id="PF00155"/>
    </source>
</evidence>
<dbReference type="SUPFAM" id="SSF53383">
    <property type="entry name" value="PLP-dependent transferases"/>
    <property type="match status" value="1"/>
</dbReference>
<evidence type="ECO:0000256" key="4">
    <source>
        <dbReference type="ARBA" id="ARBA00022679"/>
    </source>
</evidence>
<dbReference type="PANTHER" id="PTHR43488">
    <property type="entry name" value="GLUTAMATE-PYRUVATE AMINOTRANSFERASE ALAA"/>
    <property type="match status" value="1"/>
</dbReference>
<dbReference type="EC" id="2.6.1.2" evidence="6"/>
<gene>
    <name evidence="8" type="primary">alaA</name>
    <name evidence="8" type="ORF">ACWI_01120</name>
    <name evidence="9" type="ORF">FXB42_11365</name>
    <name evidence="10" type="ORF">LNN31_02925</name>
</gene>
<dbReference type="OrthoDB" id="9802328at2"/>
<evidence type="ECO:0000313" key="8">
    <source>
        <dbReference type="EMBL" id="OFV72206.1"/>
    </source>
</evidence>
<sequence length="405" mass="45538">MKAVKKSKKLDNVCYDIRGPVVEEADRMERDGIDIIMLNTGNTAPFNLNAPDEIIQDIKYNMKTAEGYCNSQGIFSARKAVVQHYQTKGLMDLKVDDVFLGNGVSELILFCMQALLDNGDEILVPAPDYPLWSAAVNLSGGNAVYYTCDEEDDWNPNLSDIASKITPNTKGIVVINPNNPTGALYPREILEGIVDLAVENDLIIFADEIYDRILYDDNVHIPMSTLTEDVLVVTLNGLSKSHRIPGYRVGWMILTGNKEGAKDYIEGIKMLSNMRMCSNVPGQHAIQTSLGGYQSMNDLLKPGGRLYEQREIVCKRINAIPGLSCVKPKAGFYVFPKIDTEMFNITSDVQFALDFLKEEHVLMVQGTGFNWPHPDHFRIVFLPHPEDLIETMDRLERFMATYRQE</sequence>
<dbReference type="Proteomes" id="UP000176244">
    <property type="component" value="Unassembled WGS sequence"/>
</dbReference>
<comment type="similarity">
    <text evidence="2">Belongs to the class-I pyridoxal-phosphate-dependent aminotransferase family.</text>
</comment>
<reference evidence="9 12" key="2">
    <citation type="submission" date="2019-08" db="EMBL/GenBank/DDBJ databases">
        <title>Isolation and enrichment of carboxydotrophic bacteria from anaerobic sludge for the production of bio-based chemicals from syngas.</title>
        <authorList>
            <person name="Antares A.L."/>
            <person name="Moreira J."/>
            <person name="Diender M."/>
            <person name="Parshina S.N."/>
            <person name="Stams A.J.M."/>
            <person name="Alves M."/>
            <person name="Alves J.I."/>
            <person name="Sousa D.Z."/>
        </authorList>
    </citation>
    <scope>NUCLEOTIDE SEQUENCE [LARGE SCALE GENOMIC DNA]</scope>
    <source>
        <strain evidence="9 12">JM</strain>
    </source>
</reference>
<dbReference type="AlphaFoldDB" id="A0A1F2PNF0"/>
<keyword evidence="4 8" id="KW-0808">Transferase</keyword>
<dbReference type="Gene3D" id="3.90.1150.10">
    <property type="entry name" value="Aspartate Aminotransferase, domain 1"/>
    <property type="match status" value="1"/>
</dbReference>
<evidence type="ECO:0000313" key="10">
    <source>
        <dbReference type="EMBL" id="UYO63413.1"/>
    </source>
</evidence>
<feature type="domain" description="Aminotransferase class I/classII large" evidence="7">
    <location>
        <begin position="34"/>
        <end position="387"/>
    </location>
</feature>
<keyword evidence="5" id="KW-0663">Pyridoxal phosphate</keyword>
<dbReference type="InterPro" id="IPR015422">
    <property type="entry name" value="PyrdxlP-dep_Trfase_small"/>
</dbReference>
<evidence type="ECO:0000313" key="9">
    <source>
        <dbReference type="EMBL" id="TYC84373.1"/>
    </source>
</evidence>
<evidence type="ECO:0000256" key="6">
    <source>
        <dbReference type="ARBA" id="ARBA00026106"/>
    </source>
</evidence>
<evidence type="ECO:0000313" key="13">
    <source>
        <dbReference type="Proteomes" id="UP001163550"/>
    </source>
</evidence>
<dbReference type="PANTHER" id="PTHR43488:SF2">
    <property type="entry name" value="GLUTAMATE-PYRUVATE AMINOTRANSFERASE ALAA"/>
    <property type="match status" value="1"/>
</dbReference>
<dbReference type="STRING" id="52694.ACWI_01120"/>
<proteinExistence type="inferred from homology"/>
<reference evidence="8 11" key="1">
    <citation type="submission" date="2015-09" db="EMBL/GenBank/DDBJ databases">
        <title>Genome sequence of Acetobacterium wieringae DSM 1911.</title>
        <authorList>
            <person name="Poehlein A."/>
            <person name="Bengelsdorf F.R."/>
            <person name="Schiel-Bengelsdorf B."/>
            <person name="Duerre P."/>
            <person name="Daniel R."/>
        </authorList>
    </citation>
    <scope>NUCLEOTIDE SEQUENCE [LARGE SCALE GENOMIC DNA]</scope>
    <source>
        <strain evidence="8 11">DSM 1911</strain>
    </source>
</reference>
<dbReference type="InterPro" id="IPR015421">
    <property type="entry name" value="PyrdxlP-dep_Trfase_major"/>
</dbReference>
<evidence type="ECO:0000256" key="5">
    <source>
        <dbReference type="ARBA" id="ARBA00022898"/>
    </source>
</evidence>
<dbReference type="Proteomes" id="UP000322619">
    <property type="component" value="Unassembled WGS sequence"/>
</dbReference>